<accession>A0ABP3QQT0</accession>
<dbReference type="SMART" id="SM00072">
    <property type="entry name" value="GuKc"/>
    <property type="match status" value="1"/>
</dbReference>
<dbReference type="EC" id="2.7.4.8" evidence="2 9"/>
<evidence type="ECO:0000256" key="5">
    <source>
        <dbReference type="ARBA" id="ARBA00022741"/>
    </source>
</evidence>
<protein>
    <recommendedName>
        <fullName evidence="3 9">Guanylate kinase</fullName>
        <ecNumber evidence="2 9">2.7.4.8</ecNumber>
    </recommendedName>
    <alternativeName>
        <fullName evidence="8 9">GMP kinase</fullName>
    </alternativeName>
</protein>
<dbReference type="Gene3D" id="3.40.50.300">
    <property type="entry name" value="P-loop containing nucleotide triphosphate hydrolases"/>
    <property type="match status" value="1"/>
</dbReference>
<dbReference type="HAMAP" id="MF_00328">
    <property type="entry name" value="Guanylate_kinase"/>
    <property type="match status" value="1"/>
</dbReference>
<evidence type="ECO:0000256" key="1">
    <source>
        <dbReference type="ARBA" id="ARBA00005790"/>
    </source>
</evidence>
<evidence type="ECO:0000259" key="10">
    <source>
        <dbReference type="PROSITE" id="PS50052"/>
    </source>
</evidence>
<dbReference type="Proteomes" id="UP001501588">
    <property type="component" value="Unassembled WGS sequence"/>
</dbReference>
<dbReference type="PANTHER" id="PTHR23117:SF13">
    <property type="entry name" value="GUANYLATE KINASE"/>
    <property type="match status" value="1"/>
</dbReference>
<evidence type="ECO:0000256" key="8">
    <source>
        <dbReference type="ARBA" id="ARBA00030128"/>
    </source>
</evidence>
<keyword evidence="6 9" id="KW-0418">Kinase</keyword>
<dbReference type="Pfam" id="PF00625">
    <property type="entry name" value="Guanylate_kin"/>
    <property type="match status" value="1"/>
</dbReference>
<evidence type="ECO:0000256" key="7">
    <source>
        <dbReference type="ARBA" id="ARBA00022840"/>
    </source>
</evidence>
<evidence type="ECO:0000313" key="12">
    <source>
        <dbReference type="Proteomes" id="UP001501588"/>
    </source>
</evidence>
<evidence type="ECO:0000313" key="11">
    <source>
        <dbReference type="EMBL" id="GAA0595576.1"/>
    </source>
</evidence>
<dbReference type="PANTHER" id="PTHR23117">
    <property type="entry name" value="GUANYLATE KINASE-RELATED"/>
    <property type="match status" value="1"/>
</dbReference>
<keyword evidence="12" id="KW-1185">Reference proteome</keyword>
<gene>
    <name evidence="9 11" type="primary">gmk</name>
    <name evidence="11" type="ORF">GCM10009416_37390</name>
</gene>
<comment type="catalytic activity">
    <reaction evidence="9">
        <text>GMP + ATP = GDP + ADP</text>
        <dbReference type="Rhea" id="RHEA:20780"/>
        <dbReference type="ChEBI" id="CHEBI:30616"/>
        <dbReference type="ChEBI" id="CHEBI:58115"/>
        <dbReference type="ChEBI" id="CHEBI:58189"/>
        <dbReference type="ChEBI" id="CHEBI:456216"/>
        <dbReference type="EC" id="2.7.4.8"/>
    </reaction>
</comment>
<dbReference type="SUPFAM" id="SSF52540">
    <property type="entry name" value="P-loop containing nucleoside triphosphate hydrolases"/>
    <property type="match status" value="1"/>
</dbReference>
<keyword evidence="4 9" id="KW-0808">Transferase</keyword>
<comment type="similarity">
    <text evidence="1 9">Belongs to the guanylate kinase family.</text>
</comment>
<dbReference type="NCBIfam" id="TIGR03263">
    <property type="entry name" value="guanyl_kin"/>
    <property type="match status" value="1"/>
</dbReference>
<organism evidence="11 12">
    <name type="scientific">Craurococcus roseus</name>
    <dbReference type="NCBI Taxonomy" id="77585"/>
    <lineage>
        <taxon>Bacteria</taxon>
        <taxon>Pseudomonadati</taxon>
        <taxon>Pseudomonadota</taxon>
        <taxon>Alphaproteobacteria</taxon>
        <taxon>Acetobacterales</taxon>
        <taxon>Acetobacteraceae</taxon>
        <taxon>Craurococcus</taxon>
    </lineage>
</organism>
<evidence type="ECO:0000256" key="9">
    <source>
        <dbReference type="HAMAP-Rule" id="MF_00328"/>
    </source>
</evidence>
<evidence type="ECO:0000256" key="3">
    <source>
        <dbReference type="ARBA" id="ARBA00016296"/>
    </source>
</evidence>
<dbReference type="RefSeq" id="WP_343896910.1">
    <property type="nucleotide sequence ID" value="NZ_BAAAFZ010000060.1"/>
</dbReference>
<evidence type="ECO:0000256" key="2">
    <source>
        <dbReference type="ARBA" id="ARBA00012961"/>
    </source>
</evidence>
<comment type="caution">
    <text evidence="11">The sequence shown here is derived from an EMBL/GenBank/DDBJ whole genome shotgun (WGS) entry which is preliminary data.</text>
</comment>
<dbReference type="InterPro" id="IPR008144">
    <property type="entry name" value="Guanylate_kin-like_dom"/>
</dbReference>
<feature type="domain" description="Guanylate kinase-like" evidence="10">
    <location>
        <begin position="12"/>
        <end position="191"/>
    </location>
</feature>
<comment type="subcellular location">
    <subcellularLocation>
        <location evidence="9">Cytoplasm</location>
    </subcellularLocation>
</comment>
<evidence type="ECO:0000256" key="6">
    <source>
        <dbReference type="ARBA" id="ARBA00022777"/>
    </source>
</evidence>
<dbReference type="GO" id="GO:0016301">
    <property type="term" value="F:kinase activity"/>
    <property type="evidence" value="ECO:0007669"/>
    <property type="project" value="UniProtKB-KW"/>
</dbReference>
<dbReference type="PROSITE" id="PS00856">
    <property type="entry name" value="GUANYLATE_KINASE_1"/>
    <property type="match status" value="1"/>
</dbReference>
<proteinExistence type="inferred from homology"/>
<dbReference type="CDD" id="cd00071">
    <property type="entry name" value="GMPK"/>
    <property type="match status" value="1"/>
</dbReference>
<dbReference type="Gene3D" id="3.30.63.10">
    <property type="entry name" value="Guanylate Kinase phosphate binding domain"/>
    <property type="match status" value="1"/>
</dbReference>
<name>A0ABP3QQT0_9PROT</name>
<dbReference type="EMBL" id="BAAAFZ010000060">
    <property type="protein sequence ID" value="GAA0595576.1"/>
    <property type="molecule type" value="Genomic_DNA"/>
</dbReference>
<dbReference type="InterPro" id="IPR027417">
    <property type="entry name" value="P-loop_NTPase"/>
</dbReference>
<dbReference type="PROSITE" id="PS50052">
    <property type="entry name" value="GUANYLATE_KINASE_2"/>
    <property type="match status" value="1"/>
</dbReference>
<reference evidence="12" key="1">
    <citation type="journal article" date="2019" name="Int. J. Syst. Evol. Microbiol.">
        <title>The Global Catalogue of Microorganisms (GCM) 10K type strain sequencing project: providing services to taxonomists for standard genome sequencing and annotation.</title>
        <authorList>
            <consortium name="The Broad Institute Genomics Platform"/>
            <consortium name="The Broad Institute Genome Sequencing Center for Infectious Disease"/>
            <person name="Wu L."/>
            <person name="Ma J."/>
        </authorList>
    </citation>
    <scope>NUCLEOTIDE SEQUENCE [LARGE SCALE GENOMIC DNA]</scope>
    <source>
        <strain evidence="12">JCM 9933</strain>
    </source>
</reference>
<dbReference type="InterPro" id="IPR008145">
    <property type="entry name" value="GK/Ca_channel_bsu"/>
</dbReference>
<dbReference type="InterPro" id="IPR020590">
    <property type="entry name" value="Guanylate_kinase_CS"/>
</dbReference>
<comment type="function">
    <text evidence="9">Essential for recycling GMP and indirectly, cGMP.</text>
</comment>
<keyword evidence="9" id="KW-0963">Cytoplasm</keyword>
<evidence type="ECO:0000256" key="4">
    <source>
        <dbReference type="ARBA" id="ARBA00022679"/>
    </source>
</evidence>
<dbReference type="InterPro" id="IPR017665">
    <property type="entry name" value="Guanylate_kinase"/>
</dbReference>
<sequence>MTAPEGAISRRGVCLVVAAPSGAGKSSVSRALLAAEPELSLSVSATTRAPRPGEADGVHYHFRDAAGFQAMVDAGEMLEHAEVFGRRYGTPRAPVEAALAAGRDVLFDIDWQGHLQLRERLPGDVEGVFLLPPGMAELERRLRARGQDPEPEIARRMAAARGEISRWTDFGHVLVNRDFDETVAEVRAILRAARTRRERQPWLAGFVAGLLGDGGG</sequence>
<feature type="binding site" evidence="9">
    <location>
        <begin position="19"/>
        <end position="26"/>
    </location>
    <ligand>
        <name>ATP</name>
        <dbReference type="ChEBI" id="CHEBI:30616"/>
    </ligand>
</feature>
<keyword evidence="7 9" id="KW-0067">ATP-binding</keyword>
<keyword evidence="5 9" id="KW-0547">Nucleotide-binding</keyword>